<accession>A0A8D7ZZE7</accession>
<dbReference type="AlphaFoldDB" id="A0A8D7ZZE7"/>
<dbReference type="EMBL" id="HBUE01008842">
    <property type="protein sequence ID" value="CAG6447317.1"/>
    <property type="molecule type" value="Transcribed_RNA"/>
</dbReference>
<feature type="compositionally biased region" description="Polar residues" evidence="1">
    <location>
        <begin position="61"/>
        <end position="78"/>
    </location>
</feature>
<sequence>MTEFLGKMDKKDRAILRLRCRTNAARTSTTRSHLRRLQQLERTNLPRRTRSHRQHHLQVPRRSSFTTIRTRGGQSSPTGAAIGIFPRRPGLATPVTKTTLSCTRPTSRSCCSFPPPQVATSS</sequence>
<proteinExistence type="predicted"/>
<name>A0A8D7ZZE7_CULPI</name>
<evidence type="ECO:0000313" key="2">
    <source>
        <dbReference type="EMBL" id="CAG6447317.1"/>
    </source>
</evidence>
<feature type="compositionally biased region" description="Basic residues" evidence="1">
    <location>
        <begin position="45"/>
        <end position="59"/>
    </location>
</feature>
<organism evidence="2">
    <name type="scientific">Culex pipiens</name>
    <name type="common">House mosquito</name>
    <dbReference type="NCBI Taxonomy" id="7175"/>
    <lineage>
        <taxon>Eukaryota</taxon>
        <taxon>Metazoa</taxon>
        <taxon>Ecdysozoa</taxon>
        <taxon>Arthropoda</taxon>
        <taxon>Hexapoda</taxon>
        <taxon>Insecta</taxon>
        <taxon>Pterygota</taxon>
        <taxon>Neoptera</taxon>
        <taxon>Endopterygota</taxon>
        <taxon>Diptera</taxon>
        <taxon>Nematocera</taxon>
        <taxon>Culicoidea</taxon>
        <taxon>Culicidae</taxon>
        <taxon>Culicinae</taxon>
        <taxon>Culicini</taxon>
        <taxon>Culex</taxon>
        <taxon>Culex</taxon>
    </lineage>
</organism>
<reference evidence="2" key="1">
    <citation type="submission" date="2021-05" db="EMBL/GenBank/DDBJ databases">
        <authorList>
            <person name="Alioto T."/>
            <person name="Alioto T."/>
            <person name="Gomez Garrido J."/>
        </authorList>
    </citation>
    <scope>NUCLEOTIDE SEQUENCE</scope>
</reference>
<protein>
    <submittedName>
        <fullName evidence="2">(northern house mosquito) hypothetical protein</fullName>
    </submittedName>
</protein>
<feature type="region of interest" description="Disordered" evidence="1">
    <location>
        <begin position="42"/>
        <end position="90"/>
    </location>
</feature>
<evidence type="ECO:0000256" key="1">
    <source>
        <dbReference type="SAM" id="MobiDB-lite"/>
    </source>
</evidence>